<protein>
    <recommendedName>
        <fullName evidence="4">DUF2846 domain-containing protein</fullName>
    </recommendedName>
</protein>
<name>A0A2S5SWV2_9BURK</name>
<evidence type="ECO:0000313" key="2">
    <source>
        <dbReference type="EMBL" id="PPE67129.1"/>
    </source>
</evidence>
<proteinExistence type="predicted"/>
<keyword evidence="3" id="KW-1185">Reference proteome</keyword>
<feature type="signal peptide" evidence="1">
    <location>
        <begin position="1"/>
        <end position="21"/>
    </location>
</feature>
<reference evidence="2 3" key="1">
    <citation type="submission" date="2018-02" db="EMBL/GenBank/DDBJ databases">
        <title>Reclassifiation of [Polyangium] brachysporum DSM 7029 as Guopingzhaonella breviflexa gen. nov., sp. nov., a member of the family Comamonadaceae.</title>
        <authorList>
            <person name="Tang B."/>
        </authorList>
    </citation>
    <scope>NUCLEOTIDE SEQUENCE [LARGE SCALE GENOMIC DNA]</scope>
    <source>
        <strain evidence="2 3">BCRC 80649</strain>
    </source>
</reference>
<evidence type="ECO:0008006" key="4">
    <source>
        <dbReference type="Google" id="ProtNLM"/>
    </source>
</evidence>
<evidence type="ECO:0000256" key="1">
    <source>
        <dbReference type="SAM" id="SignalP"/>
    </source>
</evidence>
<comment type="caution">
    <text evidence="2">The sequence shown here is derived from an EMBL/GenBank/DDBJ whole genome shotgun (WGS) entry which is preliminary data.</text>
</comment>
<dbReference type="RefSeq" id="WP_104301948.1">
    <property type="nucleotide sequence ID" value="NZ_PSNX01000004.1"/>
</dbReference>
<accession>A0A2S5SWV2</accession>
<organism evidence="2 3">
    <name type="scientific">Caldimonas caldifontis</name>
    <dbReference type="NCBI Taxonomy" id="1452508"/>
    <lineage>
        <taxon>Bacteria</taxon>
        <taxon>Pseudomonadati</taxon>
        <taxon>Pseudomonadota</taxon>
        <taxon>Betaproteobacteria</taxon>
        <taxon>Burkholderiales</taxon>
        <taxon>Sphaerotilaceae</taxon>
        <taxon>Caldimonas</taxon>
    </lineage>
</organism>
<keyword evidence="1" id="KW-0732">Signal</keyword>
<dbReference type="AlphaFoldDB" id="A0A2S5SWV2"/>
<dbReference type="Proteomes" id="UP000238605">
    <property type="component" value="Unassembled WGS sequence"/>
</dbReference>
<gene>
    <name evidence="2" type="ORF">C1704_06755</name>
</gene>
<dbReference type="EMBL" id="PSNX01000004">
    <property type="protein sequence ID" value="PPE67129.1"/>
    <property type="molecule type" value="Genomic_DNA"/>
</dbReference>
<sequence>MSTHRLLVVSALVAAGLLAGCATPPPPNPTAEVPYCHKTNKGRIIACTKAPVPSLDADAAAKRFTPDSDALTVYVVRRNWADGSNFVIVQGGSAAAVETLPNTMVRFRFKPGRHPIAFEFDGQRQTTTVEGRAGEVRFVRIEGVVWSWKSSYGWVTEPETATRERAFKSRLVADVSVR</sequence>
<evidence type="ECO:0000313" key="3">
    <source>
        <dbReference type="Proteomes" id="UP000238605"/>
    </source>
</evidence>
<dbReference type="OrthoDB" id="9150924at2"/>
<dbReference type="PROSITE" id="PS51257">
    <property type="entry name" value="PROKAR_LIPOPROTEIN"/>
    <property type="match status" value="1"/>
</dbReference>
<feature type="chain" id="PRO_5015776372" description="DUF2846 domain-containing protein" evidence="1">
    <location>
        <begin position="22"/>
        <end position="178"/>
    </location>
</feature>